<keyword evidence="3" id="KW-1185">Reference proteome</keyword>
<dbReference type="GeneID" id="66055855"/>
<dbReference type="OrthoDB" id="539753at2759"/>
<reference evidence="2 3" key="1">
    <citation type="journal article" date="2007" name="Science">
        <title>The Chlamydomonas genome reveals the evolution of key animal and plant functions.</title>
        <authorList>
            <person name="Merchant S.S."/>
            <person name="Prochnik S.E."/>
            <person name="Vallon O."/>
            <person name="Harris E.H."/>
            <person name="Karpowicz S.J."/>
            <person name="Witman G.B."/>
            <person name="Terry A."/>
            <person name="Salamov A."/>
            <person name="Fritz-Laylin L.K."/>
            <person name="Marechal-Drouard L."/>
            <person name="Marshall W.F."/>
            <person name="Qu L.H."/>
            <person name="Nelson D.R."/>
            <person name="Sanderfoot A.A."/>
            <person name="Spalding M.H."/>
            <person name="Kapitonov V.V."/>
            <person name="Ren Q."/>
            <person name="Ferris P."/>
            <person name="Lindquist E."/>
            <person name="Shapiro H."/>
            <person name="Lucas S.M."/>
            <person name="Grimwood J."/>
            <person name="Schmutz J."/>
            <person name="Cardol P."/>
            <person name="Cerutti H."/>
            <person name="Chanfreau G."/>
            <person name="Chen C.L."/>
            <person name="Cognat V."/>
            <person name="Croft M.T."/>
            <person name="Dent R."/>
            <person name="Dutcher S."/>
            <person name="Fernandez E."/>
            <person name="Fukuzawa H."/>
            <person name="Gonzalez-Ballester D."/>
            <person name="Gonzalez-Halphen D."/>
            <person name="Hallmann A."/>
            <person name="Hanikenne M."/>
            <person name="Hippler M."/>
            <person name="Inwood W."/>
            <person name="Jabbari K."/>
            <person name="Kalanon M."/>
            <person name="Kuras R."/>
            <person name="Lefebvre P.A."/>
            <person name="Lemaire S.D."/>
            <person name="Lobanov A.V."/>
            <person name="Lohr M."/>
            <person name="Manuell A."/>
            <person name="Meier I."/>
            <person name="Mets L."/>
            <person name="Mittag M."/>
            <person name="Mittelmeier T."/>
            <person name="Moroney J.V."/>
            <person name="Moseley J."/>
            <person name="Napoli C."/>
            <person name="Nedelcu A.M."/>
            <person name="Niyogi K."/>
            <person name="Novoselov S.V."/>
            <person name="Paulsen I.T."/>
            <person name="Pazour G."/>
            <person name="Purton S."/>
            <person name="Ral J.P."/>
            <person name="Riano-Pachon D.M."/>
            <person name="Riekhof W."/>
            <person name="Rymarquis L."/>
            <person name="Schroda M."/>
            <person name="Stern D."/>
            <person name="Umen J."/>
            <person name="Willows R."/>
            <person name="Wilson N."/>
            <person name="Zimmer S.L."/>
            <person name="Allmer J."/>
            <person name="Balk J."/>
            <person name="Bisova K."/>
            <person name="Chen C.J."/>
            <person name="Elias M."/>
            <person name="Gendler K."/>
            <person name="Hauser C."/>
            <person name="Lamb M.R."/>
            <person name="Ledford H."/>
            <person name="Long J.C."/>
            <person name="Minagawa J."/>
            <person name="Page M.D."/>
            <person name="Pan J."/>
            <person name="Pootakham W."/>
            <person name="Roje S."/>
            <person name="Rose A."/>
            <person name="Stahlberg E."/>
            <person name="Terauchi A.M."/>
            <person name="Yang P."/>
            <person name="Ball S."/>
            <person name="Bowler C."/>
            <person name="Dieckmann C.L."/>
            <person name="Gladyshev V.N."/>
            <person name="Green P."/>
            <person name="Jorgensen R."/>
            <person name="Mayfield S."/>
            <person name="Mueller-Roeber B."/>
            <person name="Rajamani S."/>
            <person name="Sayre R.T."/>
            <person name="Brokstein P."/>
            <person name="Dubchak I."/>
            <person name="Goodstein D."/>
            <person name="Hornick L."/>
            <person name="Huang Y.W."/>
            <person name="Jhaveri J."/>
            <person name="Luo Y."/>
            <person name="Martinez D."/>
            <person name="Ngau W.C."/>
            <person name="Otillar B."/>
            <person name="Poliakov A."/>
            <person name="Porter A."/>
            <person name="Szajkowski L."/>
            <person name="Werner G."/>
            <person name="Zhou K."/>
            <person name="Grigoriev I.V."/>
            <person name="Rokhsar D.S."/>
            <person name="Grossman A.R."/>
        </authorList>
    </citation>
    <scope>NUCLEOTIDE SEQUENCE [LARGE SCALE GENOMIC DNA]</scope>
    <source>
        <strain evidence="3">CC-503</strain>
    </source>
</reference>
<gene>
    <name evidence="2" type="ORF">CHLRE_12g558150v5</name>
</gene>
<dbReference type="InParanoid" id="A0A2K3D5Q2"/>
<dbReference type="Proteomes" id="UP000006906">
    <property type="component" value="Chromosome 12"/>
</dbReference>
<sequence>MEAAASTSGREATAPGWIGRELKPGKKKDPPLSWMYLREAPDGTKTLMPWSERLIWGGVLGGIAYFFVPRIYNARKKAAEEEEASKVREAELKTRRLTAIRVLLSNKDWLSADAEAFEGLSPKQIAEFMKEHGINADDPFEGMSPEEIDAFVAKTGMQI</sequence>
<protein>
    <submittedName>
        <fullName evidence="2">Uncharacterized protein</fullName>
    </submittedName>
</protein>
<organism evidence="2 3">
    <name type="scientific">Chlamydomonas reinhardtii</name>
    <name type="common">Chlamydomonas smithii</name>
    <dbReference type="NCBI Taxonomy" id="3055"/>
    <lineage>
        <taxon>Eukaryota</taxon>
        <taxon>Viridiplantae</taxon>
        <taxon>Chlorophyta</taxon>
        <taxon>core chlorophytes</taxon>
        <taxon>Chlorophyceae</taxon>
        <taxon>CS clade</taxon>
        <taxon>Chlamydomonadales</taxon>
        <taxon>Chlamydomonadaceae</taxon>
        <taxon>Chlamydomonas</taxon>
    </lineage>
</organism>
<proteinExistence type="predicted"/>
<dbReference type="KEGG" id="cre:CHLRE_12g558150v5"/>
<dbReference type="Gramene" id="PNW75847">
    <property type="protein sequence ID" value="PNW75847"/>
    <property type="gene ID" value="CHLRE_12g558150v5"/>
</dbReference>
<dbReference type="EMBL" id="CM008973">
    <property type="protein sequence ID" value="PNW75847.1"/>
    <property type="molecule type" value="Genomic_DNA"/>
</dbReference>
<evidence type="ECO:0000313" key="2">
    <source>
        <dbReference type="EMBL" id="PNW75847.1"/>
    </source>
</evidence>
<dbReference type="RefSeq" id="XP_042918873.1">
    <property type="nucleotide sequence ID" value="XM_043069130.1"/>
</dbReference>
<dbReference type="AlphaFoldDB" id="A0A2K3D5Q2"/>
<feature type="compositionally biased region" description="Polar residues" evidence="1">
    <location>
        <begin position="1"/>
        <end position="10"/>
    </location>
</feature>
<accession>A0A2K3D5Q2</accession>
<feature type="region of interest" description="Disordered" evidence="1">
    <location>
        <begin position="1"/>
        <end position="27"/>
    </location>
</feature>
<name>A0A2K3D5Q2_CHLRE</name>
<evidence type="ECO:0000313" key="3">
    <source>
        <dbReference type="Proteomes" id="UP000006906"/>
    </source>
</evidence>
<evidence type="ECO:0000256" key="1">
    <source>
        <dbReference type="SAM" id="MobiDB-lite"/>
    </source>
</evidence>